<evidence type="ECO:0000313" key="3">
    <source>
        <dbReference type="Proteomes" id="UP000245946"/>
    </source>
</evidence>
<protein>
    <submittedName>
        <fullName evidence="2">Uncharacterized protein</fullName>
    </submittedName>
</protein>
<feature type="region of interest" description="Disordered" evidence="1">
    <location>
        <begin position="145"/>
        <end position="178"/>
    </location>
</feature>
<feature type="compositionally biased region" description="Low complexity" evidence="1">
    <location>
        <begin position="465"/>
        <end position="486"/>
    </location>
</feature>
<dbReference type="EMBL" id="KZ819285">
    <property type="protein sequence ID" value="PWO00461.1"/>
    <property type="molecule type" value="Genomic_DNA"/>
</dbReference>
<evidence type="ECO:0000313" key="2">
    <source>
        <dbReference type="EMBL" id="PWO00461.1"/>
    </source>
</evidence>
<dbReference type="AlphaFoldDB" id="A0A316ZFD9"/>
<accession>A0A316ZFD9</accession>
<gene>
    <name evidence="2" type="ORF">FA09DRAFT_336590</name>
</gene>
<reference evidence="2 3" key="1">
    <citation type="journal article" date="2018" name="Mol. Biol. Evol.">
        <title>Broad Genomic Sampling Reveals a Smut Pathogenic Ancestry of the Fungal Clade Ustilaginomycotina.</title>
        <authorList>
            <person name="Kijpornyongpan T."/>
            <person name="Mondo S.J."/>
            <person name="Barry K."/>
            <person name="Sandor L."/>
            <person name="Lee J."/>
            <person name="Lipzen A."/>
            <person name="Pangilinan J."/>
            <person name="LaButti K."/>
            <person name="Hainaut M."/>
            <person name="Henrissat B."/>
            <person name="Grigoriev I.V."/>
            <person name="Spatafora J.W."/>
            <person name="Aime M.C."/>
        </authorList>
    </citation>
    <scope>NUCLEOTIDE SEQUENCE [LARGE SCALE GENOMIC DNA]</scope>
    <source>
        <strain evidence="2 3">MCA 4186</strain>
    </source>
</reference>
<dbReference type="RefSeq" id="XP_025600739.1">
    <property type="nucleotide sequence ID" value="XM_025743904.1"/>
</dbReference>
<keyword evidence="3" id="KW-1185">Reference proteome</keyword>
<dbReference type="Proteomes" id="UP000245946">
    <property type="component" value="Unassembled WGS sequence"/>
</dbReference>
<feature type="region of interest" description="Disordered" evidence="1">
    <location>
        <begin position="420"/>
        <end position="489"/>
    </location>
</feature>
<feature type="compositionally biased region" description="Polar residues" evidence="1">
    <location>
        <begin position="423"/>
        <end position="439"/>
    </location>
</feature>
<sequence length="598" mass="64586">MALDGYEGPSALLQRALPRNLTQLASDLFDEAHDELGIGFLASLRDPVWIFSPEHIRLLFALSLSSGASASQAQPPLSTQALTLLRAMAETYAASSLLEVLPPFASSSRLPVARATSGSSDDEDEARGSWLLRCQNVWEHVMSTAPRAERRSAKAAPRKRRRTGASATDAAEQRESEGLTEEGAQILALLVLLWRAERRAASPDSLVLPKGAKGKKPETQLHLARQMRGPWPKTDVGEALDTLIAALKHGKVGADLCAELFALASIGQLDLDALVAGLASRMPMLTLPELELLLQSTRSPDSLHLARTLLQYLHAHSDIPAAGPSTSRYFAPASNVPTNGRSTRAVSASLLVERSEIHERALSALRDLVSATASVALLPQEDVAASLLSAETCARWEEAPRTLKKSVESGVRAWEERIDAAQADSQPPSSEAPIQQAGEQSAVGRPVRKKTAPILEPQERATGRKTSATTPAPKTPAAKAKSAKAPQTDAERLTSLLCGGMIAARLRRASVRYMIGEILQTAGGEAHECRAMMQDVDEEVAWIELAWKAWAEQTAADESAGIREEDRVEMDALRHTLTPQVEALRGRRDVLQLRLMLL</sequence>
<proteinExistence type="predicted"/>
<name>A0A316ZFD9_9BASI</name>
<evidence type="ECO:0000256" key="1">
    <source>
        <dbReference type="SAM" id="MobiDB-lite"/>
    </source>
</evidence>
<organism evidence="2 3">
    <name type="scientific">Tilletiopsis washingtonensis</name>
    <dbReference type="NCBI Taxonomy" id="58919"/>
    <lineage>
        <taxon>Eukaryota</taxon>
        <taxon>Fungi</taxon>
        <taxon>Dikarya</taxon>
        <taxon>Basidiomycota</taxon>
        <taxon>Ustilaginomycotina</taxon>
        <taxon>Exobasidiomycetes</taxon>
        <taxon>Entylomatales</taxon>
        <taxon>Entylomatales incertae sedis</taxon>
        <taxon>Tilletiopsis</taxon>
    </lineage>
</organism>
<dbReference type="GeneID" id="37271448"/>